<evidence type="ECO:0000313" key="3">
    <source>
        <dbReference type="EMBL" id="MBE6421129.1"/>
    </source>
</evidence>
<feature type="signal peptide" evidence="1">
    <location>
        <begin position="1"/>
        <end position="19"/>
    </location>
</feature>
<gene>
    <name evidence="3" type="ORF">E7027_03210</name>
</gene>
<dbReference type="EMBL" id="SUVG01000003">
    <property type="protein sequence ID" value="MBE6421129.1"/>
    <property type="molecule type" value="Genomic_DNA"/>
</dbReference>
<name>A0A928DS05_9BACT</name>
<feature type="domain" description="Autotransporter" evidence="2">
    <location>
        <begin position="762"/>
        <end position="1019"/>
    </location>
</feature>
<proteinExistence type="predicted"/>
<keyword evidence="1" id="KW-0732">Signal</keyword>
<dbReference type="AlphaFoldDB" id="A0A928DS05"/>
<accession>A0A928DS05</accession>
<dbReference type="SMART" id="SM00869">
    <property type="entry name" value="Autotransporter"/>
    <property type="match status" value="1"/>
</dbReference>
<evidence type="ECO:0000259" key="2">
    <source>
        <dbReference type="PROSITE" id="PS51208"/>
    </source>
</evidence>
<dbReference type="InterPro" id="IPR036709">
    <property type="entry name" value="Autotransporte_beta_dom_sf"/>
</dbReference>
<evidence type="ECO:0000313" key="4">
    <source>
        <dbReference type="Proteomes" id="UP000725649"/>
    </source>
</evidence>
<feature type="chain" id="PRO_5037687757" evidence="1">
    <location>
        <begin position="20"/>
        <end position="1019"/>
    </location>
</feature>
<dbReference type="Gene3D" id="2.40.128.130">
    <property type="entry name" value="Autotransporter beta-domain"/>
    <property type="match status" value="1"/>
</dbReference>
<dbReference type="InterPro" id="IPR005546">
    <property type="entry name" value="Autotransporte_beta"/>
</dbReference>
<dbReference type="Pfam" id="PF03797">
    <property type="entry name" value="Autotransporter"/>
    <property type="match status" value="1"/>
</dbReference>
<dbReference type="Proteomes" id="UP000725649">
    <property type="component" value="Unassembled WGS sequence"/>
</dbReference>
<dbReference type="PROSITE" id="PS51208">
    <property type="entry name" value="AUTOTRANSPORTER"/>
    <property type="match status" value="1"/>
</dbReference>
<dbReference type="SUPFAM" id="SSF103515">
    <property type="entry name" value="Autotransporter"/>
    <property type="match status" value="1"/>
</dbReference>
<sequence>MKKLLLAVFCLLSSVSLFAAQDLDSNWQPDAVEGQNRTITDDTNTNNPLAIVGGGSFEGNATGNTLTVDGKNISISDATAAEQAYNPSRASLGAYVAGGAALNAEASQNTLTIKGTTLTGRDAYGGSAVLRDPQLRMEYGSANNNTVNVDGVTVKEYSFTTSGGENATIGGNVYGGYSEYSKGSANNNTVNITNGSVIEGNVYGGMVDDQLTLEDLAEIEGALDSKANNNTVYVTGSTVNGTVAGAAGSSYADNNKVIIENSTVNTVLGVADNHGVRDADTSVVHVNNNSVIVRNSTINSAAAVDSRSINASGNSLTLDNSTFATGTNNAVYAVNMGMATSADSGNPVLALVENSKLTLNKMTGNLREIGGSLNLVGTANGNQINIQDSTLTLGNSSKVFMSGLLNSADLSAAQLLYLPDDKGLMFGGASMYYSSQTGTGEEAPEAQELAVAGTNSDGNNILLKNGSFEGNIIGGMSAYIVEVDYEVITPNEEDPSKPTVETVVKTGLTTNSTTVSWEKDEGGVWQQKTENGEPQTAEKIDDIYSASNNTIVLDNTSFDGTIYGGYVYGAELKEKNMHTKNNKVILRGNVTLTPTSVLYGGSNGYYASTNELVFDRVKSTFNSMDQFQNFKNIWTINADFDTDLNFDFEGVYAKMNLAPGAMQEASKTVVTTQTTKDLTDIEQGAKIVDLTDNGISLNNNRLGVYTFDLSPTKGTGNTVEWTLTGKKDKANMEVYGQLPLVGLALASEGGELLTHSVTDAWKSDNEFSTFLNGAYHHTRYETGSGFDLDSALVQVGAWKKFNEEWLGGFFAKYSNGSYETYPIKVTGSANVFGGGLMTSYRYSETGRLEASLEAGYMDMDFESASLISSFDSKGMYYGASAGFVESLMQDLDLFANINWLRKGEDDITDNLGQKVTFDTMQSLNLRFGADYTLSNINWGGLIPSLGAMGIYEFDGESSVEIDGNKNSDASLKGMSGRGQISLAYQNNDSFLPLRTVFTAYGQLGNRRGFGGEVNISFEF</sequence>
<reference evidence="3" key="1">
    <citation type="submission" date="2019-04" db="EMBL/GenBank/DDBJ databases">
        <title>Evolution of Biomass-Degrading Anaerobic Consortia Revealed by Metagenomics.</title>
        <authorList>
            <person name="Peng X."/>
        </authorList>
    </citation>
    <scope>NUCLEOTIDE SEQUENCE</scope>
    <source>
        <strain evidence="3">SIG66</strain>
    </source>
</reference>
<organism evidence="3 4">
    <name type="scientific">Candidatus Avelusimicrobium gallicola</name>
    <dbReference type="NCBI Taxonomy" id="2562704"/>
    <lineage>
        <taxon>Bacteria</taxon>
        <taxon>Pseudomonadati</taxon>
        <taxon>Elusimicrobiota</taxon>
        <taxon>Elusimicrobia</taxon>
        <taxon>Elusimicrobiales</taxon>
        <taxon>Elusimicrobiaceae</taxon>
        <taxon>Candidatus Avelusimicrobium</taxon>
    </lineage>
</organism>
<protein>
    <submittedName>
        <fullName evidence="3">Autotransporter outer membrane beta-barrel domain-containing protein</fullName>
    </submittedName>
</protein>
<evidence type="ECO:0000256" key="1">
    <source>
        <dbReference type="SAM" id="SignalP"/>
    </source>
</evidence>
<comment type="caution">
    <text evidence="3">The sequence shown here is derived from an EMBL/GenBank/DDBJ whole genome shotgun (WGS) entry which is preliminary data.</text>
</comment>